<protein>
    <recommendedName>
        <fullName evidence="1">NAD(P)-binding domain-containing protein</fullName>
    </recommendedName>
</protein>
<evidence type="ECO:0000259" key="1">
    <source>
        <dbReference type="Pfam" id="PF13460"/>
    </source>
</evidence>
<dbReference type="Proteomes" id="UP000326565">
    <property type="component" value="Unassembled WGS sequence"/>
</dbReference>
<accession>A0A5N5XAX9</accession>
<keyword evidence="3" id="KW-1185">Reference proteome</keyword>
<feature type="domain" description="NAD(P)-binding" evidence="1">
    <location>
        <begin position="9"/>
        <end position="133"/>
    </location>
</feature>
<reference evidence="2 3" key="1">
    <citation type="submission" date="2019-04" db="EMBL/GenBank/DDBJ databases">
        <title>Friends and foes A comparative genomics study of 23 Aspergillus species from section Flavi.</title>
        <authorList>
            <consortium name="DOE Joint Genome Institute"/>
            <person name="Kjaerbolling I."/>
            <person name="Vesth T."/>
            <person name="Frisvad J.C."/>
            <person name="Nybo J.L."/>
            <person name="Theobald S."/>
            <person name="Kildgaard S."/>
            <person name="Isbrandt T."/>
            <person name="Kuo A."/>
            <person name="Sato A."/>
            <person name="Lyhne E.K."/>
            <person name="Kogle M.E."/>
            <person name="Wiebenga A."/>
            <person name="Kun R.S."/>
            <person name="Lubbers R.J."/>
            <person name="Makela M.R."/>
            <person name="Barry K."/>
            <person name="Chovatia M."/>
            <person name="Clum A."/>
            <person name="Daum C."/>
            <person name="Haridas S."/>
            <person name="He G."/>
            <person name="LaButti K."/>
            <person name="Lipzen A."/>
            <person name="Mondo S."/>
            <person name="Riley R."/>
            <person name="Salamov A."/>
            <person name="Simmons B.A."/>
            <person name="Magnuson J.K."/>
            <person name="Henrissat B."/>
            <person name="Mortensen U.H."/>
            <person name="Larsen T.O."/>
            <person name="Devries R.P."/>
            <person name="Grigoriev I.V."/>
            <person name="Machida M."/>
            <person name="Baker S.E."/>
            <person name="Andersen M.R."/>
        </authorList>
    </citation>
    <scope>NUCLEOTIDE SEQUENCE [LARGE SCALE GENOMIC DNA]</scope>
    <source>
        <strain evidence="2 3">CBS 151.66</strain>
    </source>
</reference>
<dbReference type="AlphaFoldDB" id="A0A5N5XAX9"/>
<proteinExistence type="predicted"/>
<dbReference type="Pfam" id="PF13460">
    <property type="entry name" value="NAD_binding_10"/>
    <property type="match status" value="1"/>
</dbReference>
<dbReference type="Gene3D" id="3.90.25.10">
    <property type="entry name" value="UDP-galactose 4-epimerase, domain 1"/>
    <property type="match status" value="1"/>
</dbReference>
<dbReference type="EMBL" id="ML732163">
    <property type="protein sequence ID" value="KAB8077923.1"/>
    <property type="molecule type" value="Genomic_DNA"/>
</dbReference>
<evidence type="ECO:0000313" key="2">
    <source>
        <dbReference type="EMBL" id="KAB8077923.1"/>
    </source>
</evidence>
<dbReference type="SUPFAM" id="SSF51735">
    <property type="entry name" value="NAD(P)-binding Rossmann-fold domains"/>
    <property type="match status" value="1"/>
</dbReference>
<dbReference type="PANTHER" id="PTHR43162">
    <property type="match status" value="1"/>
</dbReference>
<organism evidence="2 3">
    <name type="scientific">Aspergillus leporis</name>
    <dbReference type="NCBI Taxonomy" id="41062"/>
    <lineage>
        <taxon>Eukaryota</taxon>
        <taxon>Fungi</taxon>
        <taxon>Dikarya</taxon>
        <taxon>Ascomycota</taxon>
        <taxon>Pezizomycotina</taxon>
        <taxon>Eurotiomycetes</taxon>
        <taxon>Eurotiomycetidae</taxon>
        <taxon>Eurotiales</taxon>
        <taxon>Aspergillaceae</taxon>
        <taxon>Aspergillus</taxon>
        <taxon>Aspergillus subgen. Circumdati</taxon>
    </lineage>
</organism>
<dbReference type="PANTHER" id="PTHR43162:SF1">
    <property type="entry name" value="PRESTALK A DIFFERENTIATION PROTEIN A"/>
    <property type="match status" value="1"/>
</dbReference>
<sequence length="302" mass="32284">MLIAVAPASPKTAQAAIRALLDTNQTAHVKGVYRDLSRVPAEFLAHPNFQAVKGDLDDATTLAFTGVDAVLAITPPRYDGSDLFQWAKIVSENTKLAVQKSGSVKRLVLLSSMGAEHSSGTGEIMTNHIAETILQDAAPEVVIARCAYFMENWAPAVEAVKSEQPHFYSVITPLDFQVPMVAVKDIGRACATYLLTPQLPGSPHIVDVHGPRAYSSLDVQNAFQDATGRDVEARPVEKKDLGGFYGAFLPEHAAEAFVEMTISFLPGGIMAPGNAEASDSVQAYRGQTELGEAIKEICESSG</sequence>
<dbReference type="Gene3D" id="3.40.50.720">
    <property type="entry name" value="NAD(P)-binding Rossmann-like Domain"/>
    <property type="match status" value="1"/>
</dbReference>
<dbReference type="OrthoDB" id="419598at2759"/>
<dbReference type="InterPro" id="IPR036291">
    <property type="entry name" value="NAD(P)-bd_dom_sf"/>
</dbReference>
<name>A0A5N5XAX9_9EURO</name>
<dbReference type="InterPro" id="IPR016040">
    <property type="entry name" value="NAD(P)-bd_dom"/>
</dbReference>
<gene>
    <name evidence="2" type="ORF">BDV29DRAFT_197920</name>
</gene>
<dbReference type="InterPro" id="IPR051604">
    <property type="entry name" value="Ergot_Alk_Oxidoreductase"/>
</dbReference>
<evidence type="ECO:0000313" key="3">
    <source>
        <dbReference type="Proteomes" id="UP000326565"/>
    </source>
</evidence>